<dbReference type="InterPro" id="IPR006694">
    <property type="entry name" value="Fatty_acid_hydroxylase"/>
</dbReference>
<dbReference type="PANTHER" id="PTHR21624">
    <property type="entry name" value="STEROL DESATURASE-RELATED PROTEIN"/>
    <property type="match status" value="1"/>
</dbReference>
<evidence type="ECO:0000256" key="7">
    <source>
        <dbReference type="SAM" id="Phobius"/>
    </source>
</evidence>
<keyword evidence="3 7" id="KW-1133">Transmembrane helix</keyword>
<keyword evidence="4" id="KW-0560">Oxidoreductase</keyword>
<dbReference type="AlphaFoldDB" id="A0AAD0TXD9"/>
<dbReference type="GO" id="GO:0008610">
    <property type="term" value="P:lipid biosynthetic process"/>
    <property type="evidence" value="ECO:0007669"/>
    <property type="project" value="InterPro"/>
</dbReference>
<comment type="subcellular location">
    <subcellularLocation>
        <location evidence="1">Endomembrane system</location>
        <topology evidence="1">Multi-pass membrane protein</topology>
    </subcellularLocation>
</comment>
<feature type="transmembrane region" description="Helical" evidence="7">
    <location>
        <begin position="115"/>
        <end position="133"/>
    </location>
</feature>
<proteinExistence type="predicted"/>
<sequence length="346" mass="39769">MLETIWQTLLQTPNYLFDANKRIFIGYSIAALVIAMLLYFSGRAQQKKRTWRGLGRYLFSKRIWLSKSAKLDYQLLIINRLLKAALWVPIVLTMVPVAIGVSDALQWLFGERAVWQLPSTVVLVIFTVLLFIFDDLTRFLLHLALHKVPFLWHFHKVHHSALVLTPMTIYRSHPFESYLYACRMALAQGFVVGVCVYCFGRNLSMLDIFGANVFVFAFNALGANLRHSHVWWSFGKKIENWLISPAQHQIHHSDNPKHFDRNLGSALAIWDRACGTLIKAHQVGKITVGVGNNDRGHNSVMDAYWRPIYENLQTPWQRVAKAANKVNVFNKKKPIIEVNINDKTAK</sequence>
<dbReference type="GO" id="GO:0050479">
    <property type="term" value="F:glyceryl-ether monooxygenase activity"/>
    <property type="evidence" value="ECO:0007669"/>
    <property type="project" value="TreeGrafter"/>
</dbReference>
<feature type="transmembrane region" description="Helical" evidence="7">
    <location>
        <begin position="23"/>
        <end position="42"/>
    </location>
</feature>
<dbReference type="GO" id="GO:0006643">
    <property type="term" value="P:membrane lipid metabolic process"/>
    <property type="evidence" value="ECO:0007669"/>
    <property type="project" value="TreeGrafter"/>
</dbReference>
<keyword evidence="5" id="KW-0443">Lipid metabolism</keyword>
<evidence type="ECO:0000313" key="9">
    <source>
        <dbReference type="EMBL" id="AYM85988.1"/>
    </source>
</evidence>
<evidence type="ECO:0000256" key="4">
    <source>
        <dbReference type="ARBA" id="ARBA00023002"/>
    </source>
</evidence>
<accession>A0AAD0TXD9</accession>
<dbReference type="GO" id="GO:0016020">
    <property type="term" value="C:membrane"/>
    <property type="evidence" value="ECO:0007669"/>
    <property type="project" value="GOC"/>
</dbReference>
<evidence type="ECO:0000259" key="8">
    <source>
        <dbReference type="Pfam" id="PF04116"/>
    </source>
</evidence>
<dbReference type="RefSeq" id="WP_121637135.1">
    <property type="nucleotide sequence ID" value="NZ_CP033065.1"/>
</dbReference>
<keyword evidence="6 7" id="KW-0472">Membrane</keyword>
<evidence type="ECO:0000313" key="10">
    <source>
        <dbReference type="Proteomes" id="UP000279995"/>
    </source>
</evidence>
<reference evidence="9 10" key="1">
    <citation type="submission" date="2018-10" db="EMBL/GenBank/DDBJ databases">
        <title>Complete Genome Sequence and Transcriptomic Profiles of a Marine Bacterium, Pseudoalteromonas agarivorans Hao 2018.</title>
        <authorList>
            <person name="Hao L."/>
        </authorList>
    </citation>
    <scope>NUCLEOTIDE SEQUENCE [LARGE SCALE GENOMIC DNA]</scope>
    <source>
        <strain evidence="9 10">Hao 2018</strain>
    </source>
</reference>
<dbReference type="InterPro" id="IPR051689">
    <property type="entry name" value="Sterol_desaturase/TMEM195"/>
</dbReference>
<dbReference type="GO" id="GO:0005506">
    <property type="term" value="F:iron ion binding"/>
    <property type="evidence" value="ECO:0007669"/>
    <property type="project" value="InterPro"/>
</dbReference>
<dbReference type="Proteomes" id="UP000279995">
    <property type="component" value="Chromosome I"/>
</dbReference>
<protein>
    <submittedName>
        <fullName evidence="9">Sterol desaturase family protein</fullName>
    </submittedName>
</protein>
<organism evidence="9 10">
    <name type="scientific">Pseudoalteromonas agarivorans</name>
    <dbReference type="NCBI Taxonomy" id="176102"/>
    <lineage>
        <taxon>Bacteria</taxon>
        <taxon>Pseudomonadati</taxon>
        <taxon>Pseudomonadota</taxon>
        <taxon>Gammaproteobacteria</taxon>
        <taxon>Alteromonadales</taxon>
        <taxon>Pseudoalteromonadaceae</taxon>
        <taxon>Pseudoalteromonas</taxon>
    </lineage>
</organism>
<dbReference type="PANTHER" id="PTHR21624:SF1">
    <property type="entry name" value="ALKYLGLYCEROL MONOOXYGENASE"/>
    <property type="match status" value="1"/>
</dbReference>
<feature type="domain" description="Fatty acid hydroxylase" evidence="8">
    <location>
        <begin position="128"/>
        <end position="276"/>
    </location>
</feature>
<feature type="transmembrane region" description="Helical" evidence="7">
    <location>
        <begin position="177"/>
        <end position="199"/>
    </location>
</feature>
<keyword evidence="2 7" id="KW-0812">Transmembrane</keyword>
<dbReference type="GO" id="GO:0012505">
    <property type="term" value="C:endomembrane system"/>
    <property type="evidence" value="ECO:0007669"/>
    <property type="project" value="UniProtKB-SubCell"/>
</dbReference>
<feature type="transmembrane region" description="Helical" evidence="7">
    <location>
        <begin position="84"/>
        <end position="109"/>
    </location>
</feature>
<name>A0AAD0TXD9_9GAMM</name>
<evidence type="ECO:0000256" key="1">
    <source>
        <dbReference type="ARBA" id="ARBA00004127"/>
    </source>
</evidence>
<dbReference type="EMBL" id="CP033065">
    <property type="protein sequence ID" value="AYM85988.1"/>
    <property type="molecule type" value="Genomic_DNA"/>
</dbReference>
<gene>
    <name evidence="9" type="ORF">D9T18_04350</name>
</gene>
<evidence type="ECO:0000256" key="5">
    <source>
        <dbReference type="ARBA" id="ARBA00023098"/>
    </source>
</evidence>
<dbReference type="Pfam" id="PF04116">
    <property type="entry name" value="FA_hydroxylase"/>
    <property type="match status" value="1"/>
</dbReference>
<evidence type="ECO:0000256" key="3">
    <source>
        <dbReference type="ARBA" id="ARBA00022989"/>
    </source>
</evidence>
<evidence type="ECO:0000256" key="2">
    <source>
        <dbReference type="ARBA" id="ARBA00022692"/>
    </source>
</evidence>
<evidence type="ECO:0000256" key="6">
    <source>
        <dbReference type="ARBA" id="ARBA00023136"/>
    </source>
</evidence>